<keyword evidence="2" id="KW-1185">Reference proteome</keyword>
<dbReference type="AlphaFoldDB" id="A0A1I0E9R6"/>
<gene>
    <name evidence="1" type="ORF">SAMN02583745_02287</name>
</gene>
<name>A0A1I0E9R6_9GAMM</name>
<reference evidence="2" key="1">
    <citation type="submission" date="2016-10" db="EMBL/GenBank/DDBJ databases">
        <authorList>
            <person name="Varghese N."/>
            <person name="Submissions S."/>
        </authorList>
    </citation>
    <scope>NUCLEOTIDE SEQUENCE [LARGE SCALE GENOMIC DNA]</scope>
    <source>
        <strain evidence="2">DSM 18579</strain>
    </source>
</reference>
<dbReference type="EMBL" id="FOHV01000024">
    <property type="protein sequence ID" value="SET41468.1"/>
    <property type="molecule type" value="Genomic_DNA"/>
</dbReference>
<dbReference type="STRING" id="1123402.SAMN02583745_02287"/>
<evidence type="ECO:0000313" key="1">
    <source>
        <dbReference type="EMBL" id="SET41468.1"/>
    </source>
</evidence>
<protein>
    <submittedName>
        <fullName evidence="1">Uncharacterized protein</fullName>
    </submittedName>
</protein>
<dbReference type="Proteomes" id="UP000242642">
    <property type="component" value="Unassembled WGS sequence"/>
</dbReference>
<organism evidence="1 2">
    <name type="scientific">Thorsellia anophelis DSM 18579</name>
    <dbReference type="NCBI Taxonomy" id="1123402"/>
    <lineage>
        <taxon>Bacteria</taxon>
        <taxon>Pseudomonadati</taxon>
        <taxon>Pseudomonadota</taxon>
        <taxon>Gammaproteobacteria</taxon>
        <taxon>Enterobacterales</taxon>
        <taxon>Thorselliaceae</taxon>
        <taxon>Thorsellia</taxon>
    </lineage>
</organism>
<accession>A0A1I0E9R6</accession>
<evidence type="ECO:0000313" key="2">
    <source>
        <dbReference type="Proteomes" id="UP000242642"/>
    </source>
</evidence>
<sequence length="237" mass="27849">MTSWAKVGISVETIIAEYEKQFPFMDILDFEMLHNETESQQFEGFANYALKENIYACYMQFPNHIVLKELKSGVAEEPLFIFGDFYGKSKVSFTPPQFYSKEQALMLDKVPLFISINNKKDDLNHASDKLSSFYEQKNKEISNFISQLDFRLSEIEKQINLVEHDFTRASQHDKLIAPYRYILSDLNRKHIKLISQRTAQMEKYRHLEAKGAIEALSEGEYLNESYCLESYEFNYDM</sequence>
<proteinExistence type="predicted"/>